<reference evidence="1 2" key="2">
    <citation type="journal article" date="2022" name="Mol. Ecol. Resour.">
        <title>The genomes of chicory, endive, great burdock and yacon provide insights into Asteraceae paleo-polyploidization history and plant inulin production.</title>
        <authorList>
            <person name="Fan W."/>
            <person name="Wang S."/>
            <person name="Wang H."/>
            <person name="Wang A."/>
            <person name="Jiang F."/>
            <person name="Liu H."/>
            <person name="Zhao H."/>
            <person name="Xu D."/>
            <person name="Zhang Y."/>
        </authorList>
    </citation>
    <scope>NUCLEOTIDE SEQUENCE [LARGE SCALE GENOMIC DNA]</scope>
    <source>
        <strain evidence="2">cv. Niubang</strain>
    </source>
</reference>
<accession>A0ACB8XIW4</accession>
<sequence length="87" mass="9845">MSKIWQRFHPHCIVESMPILKLKEEAINRKGAICKEIEEKKQKDPSKPTNCILSLHIAKEGGETWSSMTEESVSAVPHLVVDAFLCL</sequence>
<dbReference type="Proteomes" id="UP001055879">
    <property type="component" value="Linkage Group LG17"/>
</dbReference>
<reference evidence="2" key="1">
    <citation type="journal article" date="2022" name="Mol. Ecol. Resour.">
        <title>The genomes of chicory, endive, great burdock and yacon provide insights into Asteraceae palaeo-polyploidization history and plant inulin production.</title>
        <authorList>
            <person name="Fan W."/>
            <person name="Wang S."/>
            <person name="Wang H."/>
            <person name="Wang A."/>
            <person name="Jiang F."/>
            <person name="Liu H."/>
            <person name="Zhao H."/>
            <person name="Xu D."/>
            <person name="Zhang Y."/>
        </authorList>
    </citation>
    <scope>NUCLEOTIDE SEQUENCE [LARGE SCALE GENOMIC DNA]</scope>
    <source>
        <strain evidence="2">cv. Niubang</strain>
    </source>
</reference>
<dbReference type="EMBL" id="CM042063">
    <property type="protein sequence ID" value="KAI3667364.1"/>
    <property type="molecule type" value="Genomic_DNA"/>
</dbReference>
<protein>
    <submittedName>
        <fullName evidence="1">Uncharacterized protein</fullName>
    </submittedName>
</protein>
<gene>
    <name evidence="1" type="ORF">L6452_42420</name>
</gene>
<evidence type="ECO:0000313" key="2">
    <source>
        <dbReference type="Proteomes" id="UP001055879"/>
    </source>
</evidence>
<comment type="caution">
    <text evidence="1">The sequence shown here is derived from an EMBL/GenBank/DDBJ whole genome shotgun (WGS) entry which is preliminary data.</text>
</comment>
<name>A0ACB8XIW4_ARCLA</name>
<evidence type="ECO:0000313" key="1">
    <source>
        <dbReference type="EMBL" id="KAI3667364.1"/>
    </source>
</evidence>
<proteinExistence type="predicted"/>
<organism evidence="1 2">
    <name type="scientific">Arctium lappa</name>
    <name type="common">Greater burdock</name>
    <name type="synonym">Lappa major</name>
    <dbReference type="NCBI Taxonomy" id="4217"/>
    <lineage>
        <taxon>Eukaryota</taxon>
        <taxon>Viridiplantae</taxon>
        <taxon>Streptophyta</taxon>
        <taxon>Embryophyta</taxon>
        <taxon>Tracheophyta</taxon>
        <taxon>Spermatophyta</taxon>
        <taxon>Magnoliopsida</taxon>
        <taxon>eudicotyledons</taxon>
        <taxon>Gunneridae</taxon>
        <taxon>Pentapetalae</taxon>
        <taxon>asterids</taxon>
        <taxon>campanulids</taxon>
        <taxon>Asterales</taxon>
        <taxon>Asteraceae</taxon>
        <taxon>Carduoideae</taxon>
        <taxon>Cardueae</taxon>
        <taxon>Arctiinae</taxon>
        <taxon>Arctium</taxon>
    </lineage>
</organism>
<keyword evidence="2" id="KW-1185">Reference proteome</keyword>